<dbReference type="EMBL" id="JNUP01000023">
    <property type="protein sequence ID" value="KGE73504.1"/>
    <property type="molecule type" value="Genomic_DNA"/>
</dbReference>
<comment type="caution">
    <text evidence="1">The sequence shown here is derived from an EMBL/GenBank/DDBJ whole genome shotgun (WGS) entry which is preliminary data.</text>
</comment>
<dbReference type="Proteomes" id="UP000029692">
    <property type="component" value="Unassembled WGS sequence"/>
</dbReference>
<dbReference type="Gene3D" id="3.40.50.150">
    <property type="entry name" value="Vaccinia Virus protein VP39"/>
    <property type="match status" value="1"/>
</dbReference>
<dbReference type="STRING" id="1480694.DC28_02215"/>
<protein>
    <recommendedName>
        <fullName evidence="3">Methyltransferase type 11</fullName>
    </recommendedName>
</protein>
<proteinExistence type="predicted"/>
<accession>A0A098R0M1</accession>
<dbReference type="RefSeq" id="WP_037545292.1">
    <property type="nucleotide sequence ID" value="NZ_JNUP01000023.1"/>
</dbReference>
<dbReference type="SUPFAM" id="SSF53335">
    <property type="entry name" value="S-adenosyl-L-methionine-dependent methyltransferases"/>
    <property type="match status" value="1"/>
</dbReference>
<reference evidence="1 2" key="1">
    <citation type="submission" date="2014-05" db="EMBL/GenBank/DDBJ databases">
        <title>De novo Genome Sequence of Spirocheata sp.</title>
        <authorList>
            <person name="Shivani Y."/>
            <person name="Subhash Y."/>
            <person name="Tushar L."/>
            <person name="Sasikala C."/>
            <person name="Ramana C.V."/>
        </authorList>
    </citation>
    <scope>NUCLEOTIDE SEQUENCE [LARGE SCALE GENOMIC DNA]</scope>
    <source>
        <strain evidence="1 2">JC230</strain>
    </source>
</reference>
<dbReference type="AlphaFoldDB" id="A0A098R0M1"/>
<dbReference type="CDD" id="cd02440">
    <property type="entry name" value="AdoMet_MTases"/>
    <property type="match status" value="1"/>
</dbReference>
<evidence type="ECO:0008006" key="3">
    <source>
        <dbReference type="Google" id="ProtNLM"/>
    </source>
</evidence>
<keyword evidence="2" id="KW-1185">Reference proteome</keyword>
<name>A0A098R0M1_9SPIO</name>
<dbReference type="eggNOG" id="COG2227">
    <property type="taxonomic scope" value="Bacteria"/>
</dbReference>
<dbReference type="InterPro" id="IPR029063">
    <property type="entry name" value="SAM-dependent_MTases_sf"/>
</dbReference>
<evidence type="ECO:0000313" key="1">
    <source>
        <dbReference type="EMBL" id="KGE73504.1"/>
    </source>
</evidence>
<gene>
    <name evidence="1" type="ORF">DC28_02215</name>
</gene>
<organism evidence="1 2">
    <name type="scientific">Spirochaeta lutea</name>
    <dbReference type="NCBI Taxonomy" id="1480694"/>
    <lineage>
        <taxon>Bacteria</taxon>
        <taxon>Pseudomonadati</taxon>
        <taxon>Spirochaetota</taxon>
        <taxon>Spirochaetia</taxon>
        <taxon>Spirochaetales</taxon>
        <taxon>Spirochaetaceae</taxon>
        <taxon>Spirochaeta</taxon>
    </lineage>
</organism>
<dbReference type="Pfam" id="PF13489">
    <property type="entry name" value="Methyltransf_23"/>
    <property type="match status" value="1"/>
</dbReference>
<evidence type="ECO:0000313" key="2">
    <source>
        <dbReference type="Proteomes" id="UP000029692"/>
    </source>
</evidence>
<sequence length="284" mass="32111">MKTFSKQPGTMENMEVVDCPICSSRLVRELWDCGEFVFSSCEGCGHVYQNPRPAAGDLIERYDGEYLSYEVDNDERFFALMKLGLKDVRFSRIEADIKTRSSGTPRFLDIGCATGMLVRHFKDRGWDAQGVEVCTPAAEYGKTHRGVTIHIGTLETQAFPDQYFDVVHSSHVIEHVPEPGEYIAEQARIVKSQGYLIVTTPNRSSLQARWRGKNWRSAIADHVHLFSRRHLGALLKRHGFRVVRWKTWGGAPVGTASGLKKKILDRGAKVFGFGDVMIYLAQKR</sequence>
<dbReference type="PANTHER" id="PTHR43861">
    <property type="entry name" value="TRANS-ACONITATE 2-METHYLTRANSFERASE-RELATED"/>
    <property type="match status" value="1"/>
</dbReference>
<dbReference type="PANTHER" id="PTHR43861:SF6">
    <property type="entry name" value="METHYLTRANSFERASE TYPE 11"/>
    <property type="match status" value="1"/>
</dbReference>